<evidence type="ECO:0000256" key="3">
    <source>
        <dbReference type="ARBA" id="ARBA00010551"/>
    </source>
</evidence>
<comment type="cofactor">
    <cofactor evidence="11">
        <name>FAD</name>
        <dbReference type="ChEBI" id="CHEBI:57692"/>
    </cofactor>
    <text evidence="11">Binds 1 FAD per subunit.</text>
</comment>
<comment type="pathway">
    <text evidence="2 11">Porphyrin-containing compound metabolism; protoporphyrin-IX biosynthesis; protoporphyrin-IX from protoporphyrinogen-IX: step 1/1.</text>
</comment>
<evidence type="ECO:0000313" key="14">
    <source>
        <dbReference type="Proteomes" id="UP001141434"/>
    </source>
</evidence>
<comment type="caution">
    <text evidence="13">The sequence shown here is derived from an EMBL/GenBank/DDBJ whole genome shotgun (WGS) entry which is preliminary data.</text>
</comment>
<keyword evidence="7 11" id="KW-0560">Oxidoreductase</keyword>
<comment type="subcellular location">
    <subcellularLocation>
        <location evidence="11">Mitochondrion inner membrane</location>
    </subcellularLocation>
</comment>
<dbReference type="SUPFAM" id="SSF54373">
    <property type="entry name" value="FAD-linked reductases, C-terminal domain"/>
    <property type="match status" value="1"/>
</dbReference>
<gene>
    <name evidence="13" type="ORF">NUU61_002682</name>
</gene>
<evidence type="ECO:0000256" key="10">
    <source>
        <dbReference type="ARBA" id="ARBA00047554"/>
    </source>
</evidence>
<dbReference type="PANTHER" id="PTHR42923">
    <property type="entry name" value="PROTOPORPHYRINOGEN OXIDASE"/>
    <property type="match status" value="1"/>
</dbReference>
<dbReference type="InterPro" id="IPR002937">
    <property type="entry name" value="Amino_oxidase"/>
</dbReference>
<dbReference type="InterPro" id="IPR050464">
    <property type="entry name" value="Zeta_carotene_desat/Oxidored"/>
</dbReference>
<dbReference type="AlphaFoldDB" id="A0A9W9FSQ4"/>
<evidence type="ECO:0000256" key="9">
    <source>
        <dbReference type="ARBA" id="ARBA00023244"/>
    </source>
</evidence>
<dbReference type="EMBL" id="JAPMSZ010000004">
    <property type="protein sequence ID" value="KAJ5105335.1"/>
    <property type="molecule type" value="Genomic_DNA"/>
</dbReference>
<protein>
    <recommendedName>
        <fullName evidence="4 11">Protoporphyrinogen oxidase</fullName>
        <ecNumber evidence="4 11">1.3.3.4</ecNumber>
    </recommendedName>
</protein>
<reference evidence="13" key="2">
    <citation type="journal article" date="2023" name="IMA Fungus">
        <title>Comparative genomic study of the Penicillium genus elucidates a diverse pangenome and 15 lateral gene transfer events.</title>
        <authorList>
            <person name="Petersen C."/>
            <person name="Sorensen T."/>
            <person name="Nielsen M.R."/>
            <person name="Sondergaard T.E."/>
            <person name="Sorensen J.L."/>
            <person name="Fitzpatrick D.A."/>
            <person name="Frisvad J.C."/>
            <person name="Nielsen K.L."/>
        </authorList>
    </citation>
    <scope>NUCLEOTIDE SEQUENCE</scope>
    <source>
        <strain evidence="13">IBT 34128</strain>
    </source>
</reference>
<dbReference type="SUPFAM" id="SSF51905">
    <property type="entry name" value="FAD/NAD(P)-binding domain"/>
    <property type="match status" value="1"/>
</dbReference>
<dbReference type="InterPro" id="IPR004572">
    <property type="entry name" value="Protoporphyrinogen_oxidase"/>
</dbReference>
<keyword evidence="9 11" id="KW-0627">Porphyrin biosynthesis</keyword>
<dbReference type="NCBIfam" id="TIGR00562">
    <property type="entry name" value="proto_IX_ox"/>
    <property type="match status" value="1"/>
</dbReference>
<dbReference type="EC" id="1.3.3.4" evidence="4 11"/>
<dbReference type="PANTHER" id="PTHR42923:SF3">
    <property type="entry name" value="PROTOPORPHYRINOGEN OXIDASE"/>
    <property type="match status" value="1"/>
</dbReference>
<evidence type="ECO:0000256" key="4">
    <source>
        <dbReference type="ARBA" id="ARBA00012867"/>
    </source>
</evidence>
<keyword evidence="5 11" id="KW-0285">Flavoprotein</keyword>
<dbReference type="OrthoDB" id="438553at2759"/>
<evidence type="ECO:0000256" key="7">
    <source>
        <dbReference type="ARBA" id="ARBA00023002"/>
    </source>
</evidence>
<reference evidence="13" key="1">
    <citation type="submission" date="2022-11" db="EMBL/GenBank/DDBJ databases">
        <authorList>
            <person name="Petersen C."/>
        </authorList>
    </citation>
    <scope>NUCLEOTIDE SEQUENCE</scope>
    <source>
        <strain evidence="13">IBT 34128</strain>
    </source>
</reference>
<comment type="catalytic activity">
    <reaction evidence="10 11">
        <text>protoporphyrinogen IX + 3 O2 = protoporphyrin IX + 3 H2O2</text>
        <dbReference type="Rhea" id="RHEA:25576"/>
        <dbReference type="ChEBI" id="CHEBI:15379"/>
        <dbReference type="ChEBI" id="CHEBI:16240"/>
        <dbReference type="ChEBI" id="CHEBI:57306"/>
        <dbReference type="ChEBI" id="CHEBI:57307"/>
        <dbReference type="EC" id="1.3.3.4"/>
    </reaction>
</comment>
<feature type="domain" description="Amine oxidase" evidence="12">
    <location>
        <begin position="37"/>
        <end position="530"/>
    </location>
</feature>
<sequence>MRLPCVASGLRAGRRPLVSVLHGQHRTYNTAVIGAGITGLTAAWQLAQDPQCSQVTLYEKSSRLGGWLDSEVIPVDGGEVVFEYGPRTLRSASPASIPFLSLIVNLGIFDDLIATSKLSPAARNRFIYYPDRLVRLPSLDREGLRNLRSTLKEPVFEGFLQGLLWEHAQPARDPSEWAQDESVASFISRRFNSHVADNLVSSVYHGIYAGDIDQLSAQTLMGGIRNLEGTGILAGLGLKAFTGSSTRLMDDFMALDAAPRSRDVLDHEDAIHRVAKESSTFTFKRGVRQLIEALVAGLKHDANLGQIITEDKRRATYDRVISAIPAPALAKLIAPTNHPTNVNPQKSMALLQQHNYATTVMVVNLYYSDPNILPAEGFGYLIPRSIPFEQNPECGLGVIFASSSSTGQHPSMPSLSVSQDSAPGTKLTVMLGGHYWDGFKENDYPDHDTAVDMARAMLRRHIGITQAPKVVRTRLQHNAIPQYTVGHLDRMYELSDAVRSEFDHRLVLGGNWYNGVGVGECVRQGILAATYGVGQRQLRTNIGDGNSPWKEYDYHNWELEGGITMPPVRLFESTKKDFA</sequence>
<evidence type="ECO:0000256" key="2">
    <source>
        <dbReference type="ARBA" id="ARBA00005073"/>
    </source>
</evidence>
<dbReference type="Proteomes" id="UP001141434">
    <property type="component" value="Unassembled WGS sequence"/>
</dbReference>
<organism evidence="13 14">
    <name type="scientific">Penicillium alfredii</name>
    <dbReference type="NCBI Taxonomy" id="1506179"/>
    <lineage>
        <taxon>Eukaryota</taxon>
        <taxon>Fungi</taxon>
        <taxon>Dikarya</taxon>
        <taxon>Ascomycota</taxon>
        <taxon>Pezizomycotina</taxon>
        <taxon>Eurotiomycetes</taxon>
        <taxon>Eurotiomycetidae</taxon>
        <taxon>Eurotiales</taxon>
        <taxon>Aspergillaceae</taxon>
        <taxon>Penicillium</taxon>
    </lineage>
</organism>
<evidence type="ECO:0000256" key="6">
    <source>
        <dbReference type="ARBA" id="ARBA00022827"/>
    </source>
</evidence>
<dbReference type="Gene3D" id="3.50.50.60">
    <property type="entry name" value="FAD/NAD(P)-binding domain"/>
    <property type="match status" value="1"/>
</dbReference>
<accession>A0A9W9FSQ4</accession>
<evidence type="ECO:0000256" key="11">
    <source>
        <dbReference type="RuleBase" id="RU367069"/>
    </source>
</evidence>
<keyword evidence="8 11" id="KW-0350">Heme biosynthesis</keyword>
<keyword evidence="6 11" id="KW-0274">FAD</keyword>
<dbReference type="GeneID" id="81392432"/>
<comment type="function">
    <text evidence="1 11">Catalyzes the 6-electron oxidation of protoporphyrinogen-IX to form protoporphyrin-IX.</text>
</comment>
<evidence type="ECO:0000256" key="5">
    <source>
        <dbReference type="ARBA" id="ARBA00022630"/>
    </source>
</evidence>
<evidence type="ECO:0000313" key="13">
    <source>
        <dbReference type="EMBL" id="KAJ5105335.1"/>
    </source>
</evidence>
<keyword evidence="14" id="KW-1185">Reference proteome</keyword>
<dbReference type="RefSeq" id="XP_056514331.1">
    <property type="nucleotide sequence ID" value="XM_056653264.1"/>
</dbReference>
<evidence type="ECO:0000259" key="12">
    <source>
        <dbReference type="Pfam" id="PF01593"/>
    </source>
</evidence>
<proteinExistence type="inferred from homology"/>
<dbReference type="GO" id="GO:0005743">
    <property type="term" value="C:mitochondrial inner membrane"/>
    <property type="evidence" value="ECO:0007669"/>
    <property type="project" value="UniProtKB-SubCell"/>
</dbReference>
<evidence type="ECO:0000256" key="8">
    <source>
        <dbReference type="ARBA" id="ARBA00023133"/>
    </source>
</evidence>
<evidence type="ECO:0000256" key="1">
    <source>
        <dbReference type="ARBA" id="ARBA00002600"/>
    </source>
</evidence>
<comment type="similarity">
    <text evidence="3 11">Belongs to the protoporphyrinogen/coproporphyrinogen oxidase family. Protoporphyrinogen oxidase subfamily.</text>
</comment>
<dbReference type="Pfam" id="PF01593">
    <property type="entry name" value="Amino_oxidase"/>
    <property type="match status" value="1"/>
</dbReference>
<dbReference type="GO" id="GO:0004729">
    <property type="term" value="F:oxygen-dependent protoporphyrinogen oxidase activity"/>
    <property type="evidence" value="ECO:0007669"/>
    <property type="project" value="UniProtKB-UniRule"/>
</dbReference>
<name>A0A9W9FSQ4_9EURO</name>
<dbReference type="InterPro" id="IPR036188">
    <property type="entry name" value="FAD/NAD-bd_sf"/>
</dbReference>
<dbReference type="GO" id="GO:0006782">
    <property type="term" value="P:protoporphyrinogen IX biosynthetic process"/>
    <property type="evidence" value="ECO:0007669"/>
    <property type="project" value="UniProtKB-UniRule"/>
</dbReference>